<proteinExistence type="predicted"/>
<evidence type="ECO:0000313" key="1">
    <source>
        <dbReference type="EMBL" id="KAH7931111.1"/>
    </source>
</evidence>
<gene>
    <name evidence="1" type="ORF">BV22DRAFT_30202</name>
</gene>
<comment type="caution">
    <text evidence="1">The sequence shown here is derived from an EMBL/GenBank/DDBJ whole genome shotgun (WGS) entry which is preliminary data.</text>
</comment>
<evidence type="ECO:0000313" key="2">
    <source>
        <dbReference type="Proteomes" id="UP000790709"/>
    </source>
</evidence>
<reference evidence="1" key="1">
    <citation type="journal article" date="2021" name="New Phytol.">
        <title>Evolutionary innovations through gain and loss of genes in the ectomycorrhizal Boletales.</title>
        <authorList>
            <person name="Wu G."/>
            <person name="Miyauchi S."/>
            <person name="Morin E."/>
            <person name="Kuo A."/>
            <person name="Drula E."/>
            <person name="Varga T."/>
            <person name="Kohler A."/>
            <person name="Feng B."/>
            <person name="Cao Y."/>
            <person name="Lipzen A."/>
            <person name="Daum C."/>
            <person name="Hundley H."/>
            <person name="Pangilinan J."/>
            <person name="Johnson J."/>
            <person name="Barry K."/>
            <person name="LaButti K."/>
            <person name="Ng V."/>
            <person name="Ahrendt S."/>
            <person name="Min B."/>
            <person name="Choi I.G."/>
            <person name="Park H."/>
            <person name="Plett J.M."/>
            <person name="Magnuson J."/>
            <person name="Spatafora J.W."/>
            <person name="Nagy L.G."/>
            <person name="Henrissat B."/>
            <person name="Grigoriev I.V."/>
            <person name="Yang Z.L."/>
            <person name="Xu J."/>
            <person name="Martin F.M."/>
        </authorList>
    </citation>
    <scope>NUCLEOTIDE SEQUENCE</scope>
    <source>
        <strain evidence="1">KUC20120723A-06</strain>
    </source>
</reference>
<accession>A0ACB8C1B3</accession>
<name>A0ACB8C1B3_9AGAM</name>
<protein>
    <submittedName>
        <fullName evidence="1">Uncharacterized protein</fullName>
    </submittedName>
</protein>
<keyword evidence="2" id="KW-1185">Reference proteome</keyword>
<sequence length="433" mass="48218">MSASTSVHKTHSIPSLSTTSLAASHSVRSHGFTAPSTSRTVITAPPWAQDEPPSPTDKPDEADRPRTAFDYRPSDVTSSRSSFGGLAASGSTNESHWWTFARPRPTRLFYGESTDQRTDRRAVNFKDRPSWLLPGSRRSHYDPGFIPSARELEPTHHRGGSALHLSIPPTVPFTVSHNKTPGWDTPWQPPDTRGEYSHIGMSGGYRHDGFAEKDNNARSRKKRFRAFILTNIYVPLLFRFINITFTTAALAIAIRIRLWEMRYGIMGIVGSSPFVLIILAMCRCLNPLRTLVIIFAPLTLVHVMVAIYLEYFGRPLGLWRTSGKLAHTLLEVCFICAWSASLSLSFDNFFTSLIPCASSGSTAWYNQLPQPQLSLPNLGRDEGGVGDTICDNQLALICLVGVGLIMYCINLVISLFRIFEKVKYHAYGVRPET</sequence>
<dbReference type="Proteomes" id="UP000790709">
    <property type="component" value="Unassembled WGS sequence"/>
</dbReference>
<dbReference type="EMBL" id="MU266328">
    <property type="protein sequence ID" value="KAH7931111.1"/>
    <property type="molecule type" value="Genomic_DNA"/>
</dbReference>
<organism evidence="1 2">
    <name type="scientific">Leucogyrophana mollusca</name>
    <dbReference type="NCBI Taxonomy" id="85980"/>
    <lineage>
        <taxon>Eukaryota</taxon>
        <taxon>Fungi</taxon>
        <taxon>Dikarya</taxon>
        <taxon>Basidiomycota</taxon>
        <taxon>Agaricomycotina</taxon>
        <taxon>Agaricomycetes</taxon>
        <taxon>Agaricomycetidae</taxon>
        <taxon>Boletales</taxon>
        <taxon>Boletales incertae sedis</taxon>
        <taxon>Leucogyrophana</taxon>
    </lineage>
</organism>